<dbReference type="AlphaFoldDB" id="A0A5U0A3D3"/>
<gene>
    <name evidence="1" type="ORF">FBD64_18680</name>
</gene>
<evidence type="ECO:0000313" key="1">
    <source>
        <dbReference type="EMBL" id="EBO2527228.1"/>
    </source>
</evidence>
<accession>A0A5U0A3D3</accession>
<name>A0A5U0A3D3_SALET</name>
<reference evidence="1" key="1">
    <citation type="submission" date="2019-06" db="EMBL/GenBank/DDBJ databases">
        <authorList>
            <consortium name="GenomeTrakr network: Whole genome sequencing for foodborne pathogen traceback"/>
        </authorList>
    </citation>
    <scope>NUCLEOTIDE SEQUENCE</scope>
    <source>
        <strain evidence="1">FSIS21924118</strain>
    </source>
</reference>
<comment type="caution">
    <text evidence="1">The sequence shown here is derived from an EMBL/GenBank/DDBJ whole genome shotgun (WGS) entry which is preliminary data.</text>
</comment>
<proteinExistence type="predicted"/>
<organism evidence="1">
    <name type="scientific">Salmonella enterica subsp. enterica serovar Kentucky</name>
    <dbReference type="NCBI Taxonomy" id="192955"/>
    <lineage>
        <taxon>Bacteria</taxon>
        <taxon>Pseudomonadati</taxon>
        <taxon>Pseudomonadota</taxon>
        <taxon>Gammaproteobacteria</taxon>
        <taxon>Enterobacterales</taxon>
        <taxon>Enterobacteriaceae</taxon>
        <taxon>Salmonella</taxon>
    </lineage>
</organism>
<dbReference type="EMBL" id="AAGHXO010000053">
    <property type="protein sequence ID" value="EBO2527228.1"/>
    <property type="molecule type" value="Genomic_DNA"/>
</dbReference>
<sequence>MDTCLYSTNQGEMMFFLTKLLLP</sequence>
<feature type="non-terminal residue" evidence="1">
    <location>
        <position position="23"/>
    </location>
</feature>
<protein>
    <submittedName>
        <fullName evidence="1">Nuclease</fullName>
    </submittedName>
</protein>